<organism evidence="2 3">
    <name type="scientific">Planobispora takensis</name>
    <dbReference type="NCBI Taxonomy" id="1367882"/>
    <lineage>
        <taxon>Bacteria</taxon>
        <taxon>Bacillati</taxon>
        <taxon>Actinomycetota</taxon>
        <taxon>Actinomycetes</taxon>
        <taxon>Streptosporangiales</taxon>
        <taxon>Streptosporangiaceae</taxon>
        <taxon>Planobispora</taxon>
    </lineage>
</organism>
<keyword evidence="1" id="KW-0472">Membrane</keyword>
<accession>A0A8J3T2A0</accession>
<proteinExistence type="predicted"/>
<evidence type="ECO:0000313" key="2">
    <source>
        <dbReference type="EMBL" id="GII02715.1"/>
    </source>
</evidence>
<dbReference type="EMBL" id="BOOK01000034">
    <property type="protein sequence ID" value="GII02715.1"/>
    <property type="molecule type" value="Genomic_DNA"/>
</dbReference>
<name>A0A8J3T2A0_9ACTN</name>
<gene>
    <name evidence="2" type="ORF">Pta02_47230</name>
</gene>
<feature type="transmembrane region" description="Helical" evidence="1">
    <location>
        <begin position="73"/>
        <end position="94"/>
    </location>
</feature>
<keyword evidence="1" id="KW-0812">Transmembrane</keyword>
<dbReference type="AlphaFoldDB" id="A0A8J3T2A0"/>
<keyword evidence="1" id="KW-1133">Transmembrane helix</keyword>
<keyword evidence="3" id="KW-1185">Reference proteome</keyword>
<dbReference type="Proteomes" id="UP000634476">
    <property type="component" value="Unassembled WGS sequence"/>
</dbReference>
<sequence length="166" mass="15773">MLGGAVAGAVTVVFSLVALLVIEAVAPGPDPAAGTGYVRDADPGADDGGAAGAVITGVAGLVQLGALGGVIGLVVGFVVALPVAPAIALAAPWLAPRPAWARLVCACAFAAAVAAFEALVILVSGGGESSPFGDSLIMGPPLVVAAIVGCRYGPALVAGAGPEEPR</sequence>
<protein>
    <submittedName>
        <fullName evidence="2">Uncharacterized protein</fullName>
    </submittedName>
</protein>
<feature type="transmembrane region" description="Helical" evidence="1">
    <location>
        <begin position="100"/>
        <end position="123"/>
    </location>
</feature>
<evidence type="ECO:0000256" key="1">
    <source>
        <dbReference type="SAM" id="Phobius"/>
    </source>
</evidence>
<evidence type="ECO:0000313" key="3">
    <source>
        <dbReference type="Proteomes" id="UP000634476"/>
    </source>
</evidence>
<reference evidence="2" key="1">
    <citation type="submission" date="2021-01" db="EMBL/GenBank/DDBJ databases">
        <title>Whole genome shotgun sequence of Planobispora takensis NBRC 109077.</title>
        <authorList>
            <person name="Komaki H."/>
            <person name="Tamura T."/>
        </authorList>
    </citation>
    <scope>NUCLEOTIDE SEQUENCE</scope>
    <source>
        <strain evidence="2">NBRC 109077</strain>
    </source>
</reference>
<comment type="caution">
    <text evidence="2">The sequence shown here is derived from an EMBL/GenBank/DDBJ whole genome shotgun (WGS) entry which is preliminary data.</text>
</comment>